<evidence type="ECO:0000313" key="3">
    <source>
        <dbReference type="EMBL" id="MDK2594397.1"/>
    </source>
</evidence>
<dbReference type="PANTHER" id="PTHR34413">
    <property type="entry name" value="PROPHAGE TAIL FIBER ASSEMBLY PROTEIN HOMOLOG TFAE-RELATED-RELATED"/>
    <property type="match status" value="1"/>
</dbReference>
<evidence type="ECO:0000259" key="1">
    <source>
        <dbReference type="Pfam" id="PF05876"/>
    </source>
</evidence>
<dbReference type="InterPro" id="IPR046453">
    <property type="entry name" value="GpA_ATPase"/>
</dbReference>
<dbReference type="Gene3D" id="3.40.50.300">
    <property type="entry name" value="P-loop containing nucleotide triphosphate hydrolases"/>
    <property type="match status" value="1"/>
</dbReference>
<sequence length="647" mass="72926">MNQISLATQQAICLAVKRGLSPFKTEEPKTCVEWCDEHFWLPEESSQIPGRWITQPVQKALLNMMGNDAIQVISIQKPTRFGFTKMFSGAMWYLGIHKKRSSVVYQPNDPLAKQFVLDEVNPLLSIVPAIQDSFPDWAVNNENNSTKKKTCTGFSIDFKGAETPNNFRLMTKQVVIADELGAFAINSGEGDNMKVILKRIQGATFGKAIFGSTVVFSGDVIARLLAEANSVFSFQIPCPHCGTLQTLEWGDAKSTFGMKWDRTLDDEEAMAESAYYLCRNAKCQKSESHGRIEYRHLSAMEEAGRWVCEKTEIWTEDGITFFNKTGNKVKAPKRIGIKCSALYSLNLPEGWIEIVREWLDIKGDPDKLQAFINLTLGLHFDPKNTKRLDHEVLLNKREKYKAQVPKDVVYITIGGDTQDNRMEGYAWGFTADGRKYLIDRFVYMGDPRDDDVQDAVVDFCARTYEREDGEILNISRICWDLAGHRSEVVYKLSKRIGLLRFIPCRGASKYGEPVQSMAMQVNKKTGTYIVIVGTDTAKDVFYADIEVPLGERRAIHLPLDDGICDKDVCKQLVSEIRKPTKTKQGILFIYDNEGRRNEALDCFGYALSALHVSIEKFSLNLSDYKSQQQTQKAAAASFAELGKKLGA</sequence>
<feature type="domain" description="Terminase large subunit GpA endonuclease" evidence="2">
    <location>
        <begin position="339"/>
        <end position="612"/>
    </location>
</feature>
<comment type="caution">
    <text evidence="3">The sequence shown here is derived from an EMBL/GenBank/DDBJ whole genome shotgun (WGS) entry which is preliminary data.</text>
</comment>
<dbReference type="RefSeq" id="WP_284136549.1">
    <property type="nucleotide sequence ID" value="NZ_JASJUT010000002.1"/>
</dbReference>
<feature type="domain" description="Phage terminase large subunit GpA ATPase" evidence="1">
    <location>
        <begin position="46"/>
        <end position="306"/>
    </location>
</feature>
<proteinExistence type="inferred from homology"/>
<dbReference type="InterPro" id="IPR051220">
    <property type="entry name" value="TFA_Chaperone"/>
</dbReference>
<protein>
    <submittedName>
        <fullName evidence="3">Phage terminase large subunit family protein</fullName>
    </submittedName>
</protein>
<dbReference type="Pfam" id="PF20454">
    <property type="entry name" value="GpA_nuclease"/>
    <property type="match status" value="1"/>
</dbReference>
<dbReference type="InterPro" id="IPR027417">
    <property type="entry name" value="P-loop_NTPase"/>
</dbReference>
<organism evidence="3 4">
    <name type="scientific">Pseudoalteromonas obscura</name>
    <dbReference type="NCBI Taxonomy" id="3048491"/>
    <lineage>
        <taxon>Bacteria</taxon>
        <taxon>Pseudomonadati</taxon>
        <taxon>Pseudomonadota</taxon>
        <taxon>Gammaproteobacteria</taxon>
        <taxon>Alteromonadales</taxon>
        <taxon>Pseudoalteromonadaceae</taxon>
        <taxon>Pseudoalteromonas</taxon>
    </lineage>
</organism>
<dbReference type="EMBL" id="JASJUT010000002">
    <property type="protein sequence ID" value="MDK2594397.1"/>
    <property type="molecule type" value="Genomic_DNA"/>
</dbReference>
<accession>A0ABT7EH76</accession>
<keyword evidence="4" id="KW-1185">Reference proteome</keyword>
<reference evidence="3 4" key="1">
    <citation type="submission" date="2023-05" db="EMBL/GenBank/DDBJ databases">
        <title>Pseudoalteromonas ardens sp. nov., Pseudoalteromonas obscura sp. nov., and Pseudoalteromonas umbrosa sp. nov., isolated from the coral Montipora capitata.</title>
        <authorList>
            <person name="Thomas E.M."/>
            <person name="Smith E.M."/>
            <person name="Papke E."/>
            <person name="Shlafstein M.D."/>
            <person name="Oline D.K."/>
            <person name="Videau P."/>
            <person name="Saw J.H."/>
            <person name="Strangman W.K."/>
            <person name="Ushijima B."/>
        </authorList>
    </citation>
    <scope>NUCLEOTIDE SEQUENCE [LARGE SCALE GENOMIC DNA]</scope>
    <source>
        <strain evidence="3 4">P94</strain>
    </source>
</reference>
<dbReference type="Proteomes" id="UP001231915">
    <property type="component" value="Unassembled WGS sequence"/>
</dbReference>
<dbReference type="InterPro" id="IPR046454">
    <property type="entry name" value="GpA_endonuclease"/>
</dbReference>
<gene>
    <name evidence="3" type="ORF">QNM18_04865</name>
</gene>
<name>A0ABT7EH76_9GAMM</name>
<dbReference type="PANTHER" id="PTHR34413:SF2">
    <property type="entry name" value="PROPHAGE TAIL FIBER ASSEMBLY PROTEIN HOMOLOG TFAE-RELATED"/>
    <property type="match status" value="1"/>
</dbReference>
<evidence type="ECO:0000259" key="2">
    <source>
        <dbReference type="Pfam" id="PF20454"/>
    </source>
</evidence>
<dbReference type="InterPro" id="IPR008866">
    <property type="entry name" value="Phage_lambda_GpA-like"/>
</dbReference>
<dbReference type="HAMAP" id="MF_04144">
    <property type="entry name" value="TERL_LAMBDA"/>
    <property type="match status" value="1"/>
</dbReference>
<evidence type="ECO:0000313" key="4">
    <source>
        <dbReference type="Proteomes" id="UP001231915"/>
    </source>
</evidence>
<dbReference type="Pfam" id="PF05876">
    <property type="entry name" value="GpA_ATPase"/>
    <property type="match status" value="1"/>
</dbReference>